<evidence type="ECO:0000256" key="1">
    <source>
        <dbReference type="SAM" id="MobiDB-lite"/>
    </source>
</evidence>
<sequence>MPFSPMRQARSPEATVQETSVSTRRSGKDLETPSRVRWSAPPRADATGVRARRRSDDRPEERRSAEGKEWGWVMRGVLVCTGRVPPGDASGAGGAGLNASWIEA</sequence>
<proteinExistence type="predicted"/>
<accession>A0ABV5G194</accession>
<feature type="compositionally biased region" description="Basic and acidic residues" evidence="1">
    <location>
        <begin position="54"/>
        <end position="68"/>
    </location>
</feature>
<feature type="region of interest" description="Disordered" evidence="1">
    <location>
        <begin position="1"/>
        <end position="68"/>
    </location>
</feature>
<reference evidence="2 3" key="1">
    <citation type="submission" date="2024-09" db="EMBL/GenBank/DDBJ databases">
        <authorList>
            <person name="Sun Q."/>
            <person name="Mori K."/>
        </authorList>
    </citation>
    <scope>NUCLEOTIDE SEQUENCE [LARGE SCALE GENOMIC DNA]</scope>
    <source>
        <strain evidence="2 3">CCM 7609</strain>
    </source>
</reference>
<dbReference type="EMBL" id="JBHMFI010000001">
    <property type="protein sequence ID" value="MFB9072705.1"/>
    <property type="molecule type" value="Genomic_DNA"/>
</dbReference>
<feature type="region of interest" description="Disordered" evidence="1">
    <location>
        <begin position="84"/>
        <end position="104"/>
    </location>
</feature>
<organism evidence="2 3">
    <name type="scientific">Citricoccus parietis</name>
    <dbReference type="NCBI Taxonomy" id="592307"/>
    <lineage>
        <taxon>Bacteria</taxon>
        <taxon>Bacillati</taxon>
        <taxon>Actinomycetota</taxon>
        <taxon>Actinomycetes</taxon>
        <taxon>Micrococcales</taxon>
        <taxon>Micrococcaceae</taxon>
        <taxon>Citricoccus</taxon>
    </lineage>
</organism>
<dbReference type="Proteomes" id="UP001589575">
    <property type="component" value="Unassembled WGS sequence"/>
</dbReference>
<keyword evidence="3" id="KW-1185">Reference proteome</keyword>
<gene>
    <name evidence="2" type="ORF">ACFFX0_16475</name>
</gene>
<feature type="compositionally biased region" description="Polar residues" evidence="1">
    <location>
        <begin position="14"/>
        <end position="24"/>
    </location>
</feature>
<evidence type="ECO:0000313" key="2">
    <source>
        <dbReference type="EMBL" id="MFB9072705.1"/>
    </source>
</evidence>
<comment type="caution">
    <text evidence="2">The sequence shown here is derived from an EMBL/GenBank/DDBJ whole genome shotgun (WGS) entry which is preliminary data.</text>
</comment>
<evidence type="ECO:0000313" key="3">
    <source>
        <dbReference type="Proteomes" id="UP001589575"/>
    </source>
</evidence>
<name>A0ABV5G194_9MICC</name>
<protein>
    <submittedName>
        <fullName evidence="2">Uncharacterized protein</fullName>
    </submittedName>
</protein>